<dbReference type="HAMAP" id="MF_00791">
    <property type="entry name" value="ApaG"/>
    <property type="match status" value="1"/>
</dbReference>
<feature type="domain" description="ApaG" evidence="3">
    <location>
        <begin position="3"/>
        <end position="127"/>
    </location>
</feature>
<dbReference type="PANTHER" id="PTHR14289:SF16">
    <property type="entry name" value="POLYMERASE DELTA-INTERACTING PROTEIN 2"/>
    <property type="match status" value="1"/>
</dbReference>
<name>A0A060H5W5_XYLFS</name>
<evidence type="ECO:0000313" key="4">
    <source>
        <dbReference type="EMBL" id="AIC10715.1"/>
    </source>
</evidence>
<dbReference type="EMBL" id="CP006696">
    <property type="protein sequence ID" value="AIC10715.1"/>
    <property type="molecule type" value="Genomic_DNA"/>
</dbReference>
<dbReference type="Gene3D" id="2.60.40.1470">
    <property type="entry name" value="ApaG domain"/>
    <property type="match status" value="1"/>
</dbReference>
<dbReference type="RefSeq" id="WP_004088632.1">
    <property type="nucleotide sequence ID" value="NZ_CP006696.1"/>
</dbReference>
<dbReference type="SUPFAM" id="SSF110069">
    <property type="entry name" value="ApaG-like"/>
    <property type="match status" value="1"/>
</dbReference>
<dbReference type="NCBIfam" id="NF003967">
    <property type="entry name" value="PRK05461.1"/>
    <property type="match status" value="1"/>
</dbReference>
<dbReference type="InterPro" id="IPR007474">
    <property type="entry name" value="ApaG_domain"/>
</dbReference>
<accession>A0A060H5W5</accession>
<proteinExistence type="inferred from homology"/>
<dbReference type="AlphaFoldDB" id="A0A060H5W5"/>
<dbReference type="GO" id="GO:0070987">
    <property type="term" value="P:error-free translesion synthesis"/>
    <property type="evidence" value="ECO:0007669"/>
    <property type="project" value="TreeGrafter"/>
</dbReference>
<evidence type="ECO:0000313" key="5">
    <source>
        <dbReference type="Proteomes" id="UP000027215"/>
    </source>
</evidence>
<sequence length="127" mass="14267">MENNPNSKIEVAVSSRFLDQQSNRNEGRYVFAYTIRIYNAGNVPARLIARHWQITDANGKVEYVTGEGVIGEQPRLRPGEEFRYTSGVVLGTEQGQMQGHYDMMADDGTEFTATISPFVLSVPRTLH</sequence>
<dbReference type="Pfam" id="PF04379">
    <property type="entry name" value="DUF525"/>
    <property type="match status" value="1"/>
</dbReference>
<dbReference type="PROSITE" id="PS51087">
    <property type="entry name" value="APAG"/>
    <property type="match status" value="1"/>
</dbReference>
<dbReference type="InterPro" id="IPR036767">
    <property type="entry name" value="ApaG_sf"/>
</dbReference>
<dbReference type="InterPro" id="IPR023065">
    <property type="entry name" value="Uncharacterised_ApaG"/>
</dbReference>
<evidence type="ECO:0000259" key="3">
    <source>
        <dbReference type="PROSITE" id="PS51087"/>
    </source>
</evidence>
<dbReference type="KEGG" id="xfs:D934_12525"/>
<dbReference type="Proteomes" id="UP000027215">
    <property type="component" value="Chromosome"/>
</dbReference>
<dbReference type="HOGENOM" id="CLU_128074_1_0_6"/>
<dbReference type="PANTHER" id="PTHR14289">
    <property type="entry name" value="F-BOX ONLY PROTEIN 3"/>
    <property type="match status" value="1"/>
</dbReference>
<evidence type="ECO:0000256" key="2">
    <source>
        <dbReference type="HAMAP-Rule" id="MF_00791"/>
    </source>
</evidence>
<gene>
    <name evidence="2" type="primary">apaG</name>
    <name evidence="4" type="ORF">D934_12525</name>
</gene>
<organism evidence="4 5">
    <name type="scientific">Xylella fastidiosa subsp. sandyi Ann-1</name>
    <dbReference type="NCBI Taxonomy" id="155920"/>
    <lineage>
        <taxon>Bacteria</taxon>
        <taxon>Pseudomonadati</taxon>
        <taxon>Pseudomonadota</taxon>
        <taxon>Gammaproteobacteria</taxon>
        <taxon>Lysobacterales</taxon>
        <taxon>Lysobacteraceae</taxon>
        <taxon>Xylella</taxon>
    </lineage>
</organism>
<protein>
    <recommendedName>
        <fullName evidence="1 2">Protein ApaG</fullName>
    </recommendedName>
</protein>
<reference evidence="4 5" key="1">
    <citation type="submission" date="2013-08" db="EMBL/GenBank/DDBJ databases">
        <authorList>
            <person name="Stouthamer R."/>
            <person name="Nunney L."/>
        </authorList>
    </citation>
    <scope>NUCLEOTIDE SEQUENCE [LARGE SCALE GENOMIC DNA]</scope>
    <source>
        <strain evidence="5">ann-1</strain>
    </source>
</reference>
<dbReference type="PATRIC" id="fig|155920.8.peg.2942"/>
<dbReference type="GeneID" id="93905009"/>
<evidence type="ECO:0000256" key="1">
    <source>
        <dbReference type="ARBA" id="ARBA00017693"/>
    </source>
</evidence>